<dbReference type="InterPro" id="IPR057601">
    <property type="entry name" value="Oar-like_b-barrel"/>
</dbReference>
<keyword evidence="4" id="KW-0812">Transmembrane</keyword>
<dbReference type="PANTHER" id="PTHR30069">
    <property type="entry name" value="TONB-DEPENDENT OUTER MEMBRANE RECEPTOR"/>
    <property type="match status" value="1"/>
</dbReference>
<keyword evidence="5" id="KW-0732">Signal</keyword>
<dbReference type="Gene3D" id="2.60.40.1120">
    <property type="entry name" value="Carboxypeptidase-like, regulatory domain"/>
    <property type="match status" value="1"/>
</dbReference>
<keyword evidence="2" id="KW-0813">Transport</keyword>
<dbReference type="SUPFAM" id="SSF49452">
    <property type="entry name" value="Starch-binding domain-like"/>
    <property type="match status" value="1"/>
</dbReference>
<dbReference type="Pfam" id="PF13620">
    <property type="entry name" value="CarboxypepD_reg"/>
    <property type="match status" value="1"/>
</dbReference>
<evidence type="ECO:0000256" key="1">
    <source>
        <dbReference type="ARBA" id="ARBA00004571"/>
    </source>
</evidence>
<keyword evidence="7" id="KW-0998">Cell outer membrane</keyword>
<dbReference type="SUPFAM" id="SSF56935">
    <property type="entry name" value="Porins"/>
    <property type="match status" value="1"/>
</dbReference>
<evidence type="ECO:0000256" key="7">
    <source>
        <dbReference type="ARBA" id="ARBA00023237"/>
    </source>
</evidence>
<comment type="caution">
    <text evidence="9">The sequence shown here is derived from an EMBL/GenBank/DDBJ whole genome shotgun (WGS) entry which is preliminary data.</text>
</comment>
<dbReference type="PANTHER" id="PTHR30069:SF29">
    <property type="entry name" value="HEMOGLOBIN AND HEMOGLOBIN-HAPTOGLOBIN-BINDING PROTEIN 1-RELATED"/>
    <property type="match status" value="1"/>
</dbReference>
<dbReference type="GO" id="GO:0009279">
    <property type="term" value="C:cell outer membrane"/>
    <property type="evidence" value="ECO:0007669"/>
    <property type="project" value="UniProtKB-SubCell"/>
</dbReference>
<evidence type="ECO:0000313" key="9">
    <source>
        <dbReference type="EMBL" id="MBB5317955.1"/>
    </source>
</evidence>
<protein>
    <recommendedName>
        <fullName evidence="8">TonB-dependent transporter Oar-like beta-barrel domain-containing protein</fullName>
    </recommendedName>
</protein>
<dbReference type="Proteomes" id="UP000568106">
    <property type="component" value="Unassembled WGS sequence"/>
</dbReference>
<evidence type="ECO:0000256" key="2">
    <source>
        <dbReference type="ARBA" id="ARBA00022448"/>
    </source>
</evidence>
<gene>
    <name evidence="9" type="ORF">HDF09_002641</name>
</gene>
<evidence type="ECO:0000256" key="5">
    <source>
        <dbReference type="ARBA" id="ARBA00022729"/>
    </source>
</evidence>
<keyword evidence="3" id="KW-1134">Transmembrane beta strand</keyword>
<dbReference type="Pfam" id="PF25183">
    <property type="entry name" value="OMP_b-brl_4"/>
    <property type="match status" value="1"/>
</dbReference>
<dbReference type="InterPro" id="IPR013784">
    <property type="entry name" value="Carb-bd-like_fold"/>
</dbReference>
<dbReference type="InterPro" id="IPR036942">
    <property type="entry name" value="Beta-barrel_TonB_sf"/>
</dbReference>
<proteinExistence type="predicted"/>
<comment type="subcellular location">
    <subcellularLocation>
        <location evidence="1">Cell outer membrane</location>
        <topology evidence="1">Multi-pass membrane protein</topology>
    </subcellularLocation>
</comment>
<dbReference type="GO" id="GO:0030246">
    <property type="term" value="F:carbohydrate binding"/>
    <property type="evidence" value="ECO:0007669"/>
    <property type="project" value="InterPro"/>
</dbReference>
<evidence type="ECO:0000256" key="4">
    <source>
        <dbReference type="ARBA" id="ARBA00022692"/>
    </source>
</evidence>
<evidence type="ECO:0000259" key="8">
    <source>
        <dbReference type="Pfam" id="PF25183"/>
    </source>
</evidence>
<dbReference type="Gene3D" id="2.40.170.20">
    <property type="entry name" value="TonB-dependent receptor, beta-barrel domain"/>
    <property type="match status" value="2"/>
</dbReference>
<feature type="domain" description="TonB-dependent transporter Oar-like beta-barrel" evidence="8">
    <location>
        <begin position="254"/>
        <end position="1117"/>
    </location>
</feature>
<dbReference type="InterPro" id="IPR039426">
    <property type="entry name" value="TonB-dep_rcpt-like"/>
</dbReference>
<dbReference type="GO" id="GO:0044718">
    <property type="term" value="P:siderophore transmembrane transport"/>
    <property type="evidence" value="ECO:0007669"/>
    <property type="project" value="TreeGrafter"/>
</dbReference>
<evidence type="ECO:0000256" key="3">
    <source>
        <dbReference type="ARBA" id="ARBA00022452"/>
    </source>
</evidence>
<reference evidence="9" key="1">
    <citation type="submission" date="2020-08" db="EMBL/GenBank/DDBJ databases">
        <title>Genomic Encyclopedia of Type Strains, Phase IV (KMG-V): Genome sequencing to study the core and pangenomes of soil and plant-associated prokaryotes.</title>
        <authorList>
            <person name="Whitman W."/>
        </authorList>
    </citation>
    <scope>NUCLEOTIDE SEQUENCE [LARGE SCALE GENOMIC DNA]</scope>
    <source>
        <strain evidence="9">M8UP27</strain>
    </source>
</reference>
<dbReference type="GO" id="GO:0015344">
    <property type="term" value="F:siderophore uptake transmembrane transporter activity"/>
    <property type="evidence" value="ECO:0007669"/>
    <property type="project" value="TreeGrafter"/>
</dbReference>
<organism evidence="9 10">
    <name type="scientific">Tunturiibacter empetritectus</name>
    <dbReference type="NCBI Taxonomy" id="3069691"/>
    <lineage>
        <taxon>Bacteria</taxon>
        <taxon>Pseudomonadati</taxon>
        <taxon>Acidobacteriota</taxon>
        <taxon>Terriglobia</taxon>
        <taxon>Terriglobales</taxon>
        <taxon>Acidobacteriaceae</taxon>
        <taxon>Tunturiibacter</taxon>
    </lineage>
</organism>
<evidence type="ECO:0000313" key="10">
    <source>
        <dbReference type="Proteomes" id="UP000568106"/>
    </source>
</evidence>
<dbReference type="AlphaFoldDB" id="A0A7W8IKE0"/>
<dbReference type="EMBL" id="JACHDY010000003">
    <property type="protein sequence ID" value="MBB5317955.1"/>
    <property type="molecule type" value="Genomic_DNA"/>
</dbReference>
<sequence length="1143" mass="121635">MKRLRTRLLQAVLYSLAVIFLTITSLPSLNAQIYRGGIGGAVTDSTDAAVVGAAVSAVDTATSLTYNTVSSSSGEFNFSNLPLGSYTVTISSAGFATAKYDKVQVVAGPSYTLSAKLTLSSTGQTVEVTAAALALDTETDVQATVLPETVVQNLPNSGRDFTQMLAQTTGFAGLSTGGGALYASVNGTRSNAVNWQIEGTDNNDLWWNIPAVNQGGVSAIAGVIFPIDAIENFSFVTTGATELGRNPGGTANLTIKSGTNQLHGTAYYFNHNEFFERQNPFLTSKAASRNQNYGFSVGGPILRDKFFFFLSGEHQNFLIGAENHATEPSAAYQSAAYALLDYYGVPHNTVSVNLLNGNDTLRGLWPAAALTGPANPENYQASGNLTGHSFNGVIKVDYKLSDKDHLSARWYVGQGTQTAPTSSDLTPYFENAPIHVQNYSLIYNRIITTSMANQLAVGVSYFNQVFGDADTGFDPIGLGFNTGVTDPALPGSPHLVIGPTSSSNGLSAGNTGFDPTGVTAPSGRNDITGHLDDDLTWTKGAHQLHFGGEIRQAQVDDFYQTGQRGTIYFDGSQGPWNYATNFVDGVAQTPCSALATTNLGVAPGANLNTTSNVFFLADFLAGCLNPTSSSIVQGNPKRQVFVNTFALYAQDAWQITKRFNFNYGLRYDYEGPVHSDYPNLSIFDPSSATGLSVAGQGVANVYPKFWSGVSPRFGFAYQLDSTGSTVLHGGYGFYYDSVYMKSILQNNGAQNIAVFGPGQNPAGSDQVVNAQGLNQVVQSGVDIFPAFNPSSILADAGPGSITISTFDKNFKPANVQIFDLNIQRSLTNSVIAQIGYVGSKGTHLMGLFDINAAALGSAYNPCPPPDVLPGGSCSVNPQQLTRPYNTQFPAFGVIDAARSNLGSIYHSLQSSLRLQGWHGLTAQLAYTWSHSLDYETGALPYVPQDPTNEKGEYGNSDFDVRNTFTGYFNYAIPTFRGPERLTHGWELNSGFSFHGGTPYTVTASSNVSGNGEFADRAVQVIAHPTAGVSHAIVNGSVQWFNPAAFVDPAPGTYSPTRRGQNYNPGYKAFDLSVIKTTAITERVRAQFKANIYNLFNTTNLAPVGFPSTGQVGAIGSTLGPYLGNPTIGPGEPLNVEFALKILF</sequence>
<keyword evidence="10" id="KW-1185">Reference proteome</keyword>
<evidence type="ECO:0000256" key="6">
    <source>
        <dbReference type="ARBA" id="ARBA00023136"/>
    </source>
</evidence>
<name>A0A7W8IKE0_9BACT</name>
<accession>A0A7W8IKE0</accession>
<keyword evidence="6" id="KW-0472">Membrane</keyword>